<sequence length="161" mass="16143">MPTSTTRPTTAPTAAGVDVRGPRFAAWVTTAVLVAVLALSTVSAVAAGLLLAAQAVVFGLGAALGPRRSPYGALFARLVAPRLSPATEREPAAPLKFAQLVGLAFAVVGVAGFLTGLTLLGTVATGFALFAALLNAAFGVCLGCQLYPLVARFRGPARPAA</sequence>
<dbReference type="InterPro" id="IPR025508">
    <property type="entry name" value="DUF4395"/>
</dbReference>
<gene>
    <name evidence="3" type="ORF">ACFO6S_07610</name>
</gene>
<dbReference type="RefSeq" id="WP_378415610.1">
    <property type="nucleotide sequence ID" value="NZ_JBHSFO010000003.1"/>
</dbReference>
<evidence type="ECO:0000259" key="2">
    <source>
        <dbReference type="Pfam" id="PF14340"/>
    </source>
</evidence>
<comment type="caution">
    <text evidence="3">The sequence shown here is derived from an EMBL/GenBank/DDBJ whole genome shotgun (WGS) entry which is preliminary data.</text>
</comment>
<keyword evidence="1" id="KW-1133">Transmembrane helix</keyword>
<reference evidence="4" key="1">
    <citation type="journal article" date="2019" name="Int. J. Syst. Evol. Microbiol.">
        <title>The Global Catalogue of Microorganisms (GCM) 10K type strain sequencing project: providing services to taxonomists for standard genome sequencing and annotation.</title>
        <authorList>
            <consortium name="The Broad Institute Genomics Platform"/>
            <consortium name="The Broad Institute Genome Sequencing Center for Infectious Disease"/>
            <person name="Wu L."/>
            <person name="Ma J."/>
        </authorList>
    </citation>
    <scope>NUCLEOTIDE SEQUENCE [LARGE SCALE GENOMIC DNA]</scope>
    <source>
        <strain evidence="4">CCUG 54520</strain>
    </source>
</reference>
<keyword evidence="4" id="KW-1185">Reference proteome</keyword>
<dbReference type="Proteomes" id="UP001595914">
    <property type="component" value="Unassembled WGS sequence"/>
</dbReference>
<dbReference type="Pfam" id="PF14340">
    <property type="entry name" value="DUF4395"/>
    <property type="match status" value="1"/>
</dbReference>
<proteinExistence type="predicted"/>
<feature type="domain" description="DUF4395" evidence="2">
    <location>
        <begin position="17"/>
        <end position="152"/>
    </location>
</feature>
<organism evidence="3 4">
    <name type="scientific">Rhodococcus kronopolitis</name>
    <dbReference type="NCBI Taxonomy" id="1460226"/>
    <lineage>
        <taxon>Bacteria</taxon>
        <taxon>Bacillati</taxon>
        <taxon>Actinomycetota</taxon>
        <taxon>Actinomycetes</taxon>
        <taxon>Mycobacteriales</taxon>
        <taxon>Nocardiaceae</taxon>
        <taxon>Rhodococcus</taxon>
    </lineage>
</organism>
<evidence type="ECO:0000256" key="1">
    <source>
        <dbReference type="SAM" id="Phobius"/>
    </source>
</evidence>
<evidence type="ECO:0000313" key="4">
    <source>
        <dbReference type="Proteomes" id="UP001595914"/>
    </source>
</evidence>
<feature type="transmembrane region" description="Helical" evidence="1">
    <location>
        <begin position="127"/>
        <end position="150"/>
    </location>
</feature>
<evidence type="ECO:0000313" key="3">
    <source>
        <dbReference type="EMBL" id="MFC4603542.1"/>
    </source>
</evidence>
<keyword evidence="1" id="KW-0472">Membrane</keyword>
<accession>A0ABV9FPF8</accession>
<keyword evidence="1" id="KW-0812">Transmembrane</keyword>
<dbReference type="EMBL" id="JBHSFO010000003">
    <property type="protein sequence ID" value="MFC4603542.1"/>
    <property type="molecule type" value="Genomic_DNA"/>
</dbReference>
<protein>
    <submittedName>
        <fullName evidence="3">DUF4395 domain-containing protein</fullName>
    </submittedName>
</protein>
<name>A0ABV9FPF8_9NOCA</name>
<feature type="transmembrane region" description="Helical" evidence="1">
    <location>
        <begin position="27"/>
        <end position="60"/>
    </location>
</feature>
<feature type="transmembrane region" description="Helical" evidence="1">
    <location>
        <begin position="97"/>
        <end position="121"/>
    </location>
</feature>